<dbReference type="Pfam" id="PF03864">
    <property type="entry name" value="Phage_cap_E"/>
    <property type="match status" value="1"/>
</dbReference>
<evidence type="ECO:0000313" key="2">
    <source>
        <dbReference type="Proteomes" id="UP000050969"/>
    </source>
</evidence>
<comment type="caution">
    <text evidence="1">The sequence shown here is derived from an EMBL/GenBank/DDBJ whole genome shotgun (WGS) entry which is preliminary data.</text>
</comment>
<dbReference type="OrthoDB" id="47969at2"/>
<keyword evidence="2" id="KW-1185">Reference proteome</keyword>
<dbReference type="AlphaFoldDB" id="A0A0R2MQK0"/>
<sequence>MPNIFEDINSAEIAAYWETKAQLEAPYLGEFLFPNEKRATKDIDYVRGLSRAPKPLSPSAPDTKAIMRDRQGMEKIHVTTKNFKEAKYIDEELREQLVRVANSPYQAEKDLILSKIYDEPAELIRGAALVREIMRMSVLQTGKYHIAGNGQVYDEDFEMQANRIAGASTAWTDKDNSKPTEDIRRAIDLIGEENGSSLTRVIMNSVTFNALIASNGIKSTLLANNANTAAVSLPRNVLTNYIADEFGLAIEVYNKGYVDEQGKMVKFIPDGNVVFLPAENVGATVFSPTPEEIDLLARPDIDMRIVDTGVAVVTTLENDPVTTVTKVSQKVTPTFEKVDGVYVLHAFETAEKPATVQGGVTPPEA</sequence>
<dbReference type="PATRIC" id="fig|1293598.4.peg.2174"/>
<dbReference type="InterPro" id="IPR005564">
    <property type="entry name" value="Major_capsid_GpE"/>
</dbReference>
<dbReference type="STRING" id="1293598.IV56_GL002083"/>
<evidence type="ECO:0000313" key="1">
    <source>
        <dbReference type="EMBL" id="KRO15893.1"/>
    </source>
</evidence>
<reference evidence="1 2" key="1">
    <citation type="journal article" date="2015" name="Genome Announc.">
        <title>Expanding the biotechnology potential of lactobacilli through comparative genomics of 213 strains and associated genera.</title>
        <authorList>
            <person name="Sun Z."/>
            <person name="Harris H.M."/>
            <person name="McCann A."/>
            <person name="Guo C."/>
            <person name="Argimon S."/>
            <person name="Zhang W."/>
            <person name="Yang X."/>
            <person name="Jeffery I.B."/>
            <person name="Cooney J.C."/>
            <person name="Kagawa T.F."/>
            <person name="Liu W."/>
            <person name="Song Y."/>
            <person name="Salvetti E."/>
            <person name="Wrobel A."/>
            <person name="Rasinkangas P."/>
            <person name="Parkhill J."/>
            <person name="Rea M.C."/>
            <person name="O'Sullivan O."/>
            <person name="Ritari J."/>
            <person name="Douillard F.P."/>
            <person name="Paul Ross R."/>
            <person name="Yang R."/>
            <person name="Briner A.E."/>
            <person name="Felis G.E."/>
            <person name="de Vos W.M."/>
            <person name="Barrangou R."/>
            <person name="Klaenhammer T.R."/>
            <person name="Caufield P.W."/>
            <person name="Cui Y."/>
            <person name="Zhang H."/>
            <person name="O'Toole P.W."/>
        </authorList>
    </citation>
    <scope>NUCLEOTIDE SEQUENCE [LARGE SCALE GENOMIC DNA]</scope>
    <source>
        <strain evidence="1 2">DSM 24301</strain>
    </source>
</reference>
<name>A0A0R2MQK0_9LACO</name>
<dbReference type="InterPro" id="IPR053738">
    <property type="entry name" value="Lambda_capsid_assembly"/>
</dbReference>
<proteinExistence type="predicted"/>
<dbReference type="Gene3D" id="3.90.1690.10">
    <property type="entry name" value="phage-related protein like domain"/>
    <property type="match status" value="1"/>
</dbReference>
<accession>A0A0R2MQK0</accession>
<dbReference type="Proteomes" id="UP000050969">
    <property type="component" value="Unassembled WGS sequence"/>
</dbReference>
<dbReference type="RefSeq" id="WP_054777841.1">
    <property type="nucleotide sequence ID" value="NZ_BBBX01000020.1"/>
</dbReference>
<gene>
    <name evidence="1" type="ORF">IV56_GL002083</name>
</gene>
<protein>
    <submittedName>
        <fullName evidence="1">Uncharacterized protein</fullName>
    </submittedName>
</protein>
<organism evidence="1 2">
    <name type="scientific">Lacticaseibacillus saniviri JCM 17471 = DSM 24301</name>
    <dbReference type="NCBI Taxonomy" id="1293598"/>
    <lineage>
        <taxon>Bacteria</taxon>
        <taxon>Bacillati</taxon>
        <taxon>Bacillota</taxon>
        <taxon>Bacilli</taxon>
        <taxon>Lactobacillales</taxon>
        <taxon>Lactobacillaceae</taxon>
        <taxon>Lacticaseibacillus</taxon>
    </lineage>
</organism>
<dbReference type="EMBL" id="JQCE01000058">
    <property type="protein sequence ID" value="KRO15893.1"/>
    <property type="molecule type" value="Genomic_DNA"/>
</dbReference>